<feature type="compositionally biased region" description="Basic and acidic residues" evidence="1">
    <location>
        <begin position="185"/>
        <end position="209"/>
    </location>
</feature>
<evidence type="ECO:0000313" key="3">
    <source>
        <dbReference type="Proteomes" id="UP000298138"/>
    </source>
</evidence>
<evidence type="ECO:0000313" key="2">
    <source>
        <dbReference type="EMBL" id="TGZ82910.1"/>
    </source>
</evidence>
<feature type="compositionally biased region" description="Polar residues" evidence="1">
    <location>
        <begin position="263"/>
        <end position="278"/>
    </location>
</feature>
<dbReference type="EMBL" id="ML220114">
    <property type="protein sequence ID" value="TGZ82910.1"/>
    <property type="molecule type" value="Genomic_DNA"/>
</dbReference>
<feature type="compositionally biased region" description="Polar residues" evidence="1">
    <location>
        <begin position="244"/>
        <end position="254"/>
    </location>
</feature>
<feature type="compositionally biased region" description="Polar residues" evidence="1">
    <location>
        <begin position="69"/>
        <end position="81"/>
    </location>
</feature>
<proteinExistence type="predicted"/>
<feature type="region of interest" description="Disordered" evidence="1">
    <location>
        <begin position="61"/>
        <end position="327"/>
    </location>
</feature>
<protein>
    <submittedName>
        <fullName evidence="2">Uncharacterized protein</fullName>
    </submittedName>
</protein>
<feature type="compositionally biased region" description="Polar residues" evidence="1">
    <location>
        <begin position="133"/>
        <end position="155"/>
    </location>
</feature>
<gene>
    <name evidence="2" type="ORF">EX30DRAFT_143807</name>
</gene>
<reference evidence="2 3" key="1">
    <citation type="submission" date="2019-04" db="EMBL/GenBank/DDBJ databases">
        <title>Comparative genomics and transcriptomics to analyze fruiting body development in filamentous ascomycetes.</title>
        <authorList>
            <consortium name="DOE Joint Genome Institute"/>
            <person name="Lutkenhaus R."/>
            <person name="Traeger S."/>
            <person name="Breuer J."/>
            <person name="Kuo A."/>
            <person name="Lipzen A."/>
            <person name="Pangilinan J."/>
            <person name="Dilworth D."/>
            <person name="Sandor L."/>
            <person name="Poggeler S."/>
            <person name="Barry K."/>
            <person name="Grigoriev I.V."/>
            <person name="Nowrousian M."/>
        </authorList>
    </citation>
    <scope>NUCLEOTIDE SEQUENCE [LARGE SCALE GENOMIC DNA]</scope>
    <source>
        <strain evidence="2 3">CBS 389.68</strain>
    </source>
</reference>
<dbReference type="InParanoid" id="A0A4S2N1G2"/>
<dbReference type="Proteomes" id="UP000298138">
    <property type="component" value="Unassembled WGS sequence"/>
</dbReference>
<feature type="compositionally biased region" description="Polar residues" evidence="1">
    <location>
        <begin position="294"/>
        <end position="305"/>
    </location>
</feature>
<sequence>MRAIQRQRECEKEQWEERLQKMAEVNQATNDVDYKGLETQQFEEQEKKARTSAMELDKLSLLTSEHMPLQNQSHLTINKGESSPKRLSQSSSLGDVLKLENLPSQSSDTESYHSPFIPAQSEFPTEKPAARPATSSTTFTSLKRPSQSSTSSRYPNISKKTKTFPPPAPSIAREDTNDIFTPLGKKTEPKGSAEKLNIEGNVRRGDVRRTIGGACGTNPNVSVTEDEPRRDSLPIIASKDINDSKTPSKTSATSRPLRFVSADSRNTLQSRSSQNIDTTVEPPPKPTATKSSTNSILSDTRTGTVHTEHPGNKNTSPPPPSAASTQSFTQSFHTCIIDLTSSPSQPTTQIPPSRSLSAIPIPLLHHTSDLITEMRLESDDLDAELVLEAAKAALGVDGRSWWDVG</sequence>
<accession>A0A4S2N1G2</accession>
<keyword evidence="3" id="KW-1185">Reference proteome</keyword>
<evidence type="ECO:0000256" key="1">
    <source>
        <dbReference type="SAM" id="MobiDB-lite"/>
    </source>
</evidence>
<organism evidence="2 3">
    <name type="scientific">Ascodesmis nigricans</name>
    <dbReference type="NCBI Taxonomy" id="341454"/>
    <lineage>
        <taxon>Eukaryota</taxon>
        <taxon>Fungi</taxon>
        <taxon>Dikarya</taxon>
        <taxon>Ascomycota</taxon>
        <taxon>Pezizomycotina</taxon>
        <taxon>Pezizomycetes</taxon>
        <taxon>Pezizales</taxon>
        <taxon>Ascodesmidaceae</taxon>
        <taxon>Ascodesmis</taxon>
    </lineage>
</organism>
<dbReference type="AlphaFoldDB" id="A0A4S2N1G2"/>
<name>A0A4S2N1G2_9PEZI</name>